<evidence type="ECO:0000313" key="2">
    <source>
        <dbReference type="EMBL" id="KAJ8066519.1"/>
    </source>
</evidence>
<dbReference type="OrthoDB" id="3542101at2759"/>
<proteinExistence type="predicted"/>
<dbReference type="Proteomes" id="UP001152300">
    <property type="component" value="Unassembled WGS sequence"/>
</dbReference>
<evidence type="ECO:0000313" key="3">
    <source>
        <dbReference type="Proteomes" id="UP001152300"/>
    </source>
</evidence>
<reference evidence="2" key="1">
    <citation type="submission" date="2022-11" db="EMBL/GenBank/DDBJ databases">
        <title>Genome Resource of Sclerotinia nivalis Strain SnTB1, a Plant Pathogen Isolated from American Ginseng.</title>
        <authorList>
            <person name="Fan S."/>
        </authorList>
    </citation>
    <scope>NUCLEOTIDE SEQUENCE</scope>
    <source>
        <strain evidence="2">SnTB1</strain>
    </source>
</reference>
<gene>
    <name evidence="2" type="ORF">OCU04_005577</name>
</gene>
<protein>
    <submittedName>
        <fullName evidence="2">Uncharacterized protein</fullName>
    </submittedName>
</protein>
<evidence type="ECO:0000256" key="1">
    <source>
        <dbReference type="SAM" id="MobiDB-lite"/>
    </source>
</evidence>
<dbReference type="AlphaFoldDB" id="A0A9X0AQ71"/>
<sequence>MIRVLTTPTRGGHENHQGVLTDASSRLNTQRTNSFSKKPQYQYLSPDSFTTPDCKEFNLDYYFSSTSKSSHSPYRGLRRGTSTRTLRSLARYQQTGANRSPYDTSPYTPSKLSKVMIAEYELAITEIDTPPLTPPLTMVCPHSIAQPHHQVILNYLEDAAVQSI</sequence>
<accession>A0A9X0AQ71</accession>
<name>A0A9X0AQ71_9HELO</name>
<comment type="caution">
    <text evidence="2">The sequence shown here is derived from an EMBL/GenBank/DDBJ whole genome shotgun (WGS) entry which is preliminary data.</text>
</comment>
<feature type="region of interest" description="Disordered" evidence="1">
    <location>
        <begin position="1"/>
        <end position="27"/>
    </location>
</feature>
<organism evidence="2 3">
    <name type="scientific">Sclerotinia nivalis</name>
    <dbReference type="NCBI Taxonomy" id="352851"/>
    <lineage>
        <taxon>Eukaryota</taxon>
        <taxon>Fungi</taxon>
        <taxon>Dikarya</taxon>
        <taxon>Ascomycota</taxon>
        <taxon>Pezizomycotina</taxon>
        <taxon>Leotiomycetes</taxon>
        <taxon>Helotiales</taxon>
        <taxon>Sclerotiniaceae</taxon>
        <taxon>Sclerotinia</taxon>
    </lineage>
</organism>
<keyword evidence="3" id="KW-1185">Reference proteome</keyword>
<dbReference type="EMBL" id="JAPEIS010000005">
    <property type="protein sequence ID" value="KAJ8066519.1"/>
    <property type="molecule type" value="Genomic_DNA"/>
</dbReference>